<keyword evidence="7" id="KW-1185">Reference proteome</keyword>
<dbReference type="PANTHER" id="PTHR44943">
    <property type="entry name" value="CELLULOSE SYNTHASE OPERON PROTEIN C"/>
    <property type="match status" value="1"/>
</dbReference>
<name>A0A3G1B5X5_9ARCH</name>
<evidence type="ECO:0000256" key="4">
    <source>
        <dbReference type="SAM" id="MobiDB-lite"/>
    </source>
</evidence>
<dbReference type="PANTHER" id="PTHR44943:SF4">
    <property type="entry name" value="TPR REPEAT-CONTAINING PROTEIN MJ0798"/>
    <property type="match status" value="1"/>
</dbReference>
<evidence type="ECO:0000259" key="5">
    <source>
        <dbReference type="Pfam" id="PF10869"/>
    </source>
</evidence>
<keyword evidence="2 3" id="KW-0802">TPR repeat</keyword>
<sequence length="368" mass="42217">MKKNLEDAEEKNLPKPVDDKETSLVKADYQQTKLFKKGIHLMADERLEDAVKVFDQIIRIEPNNTDALLKLGYSKFHLDDYAGALKAYDRILEIDVANSEAWNLKSLVHYQQKNYAKALDSVEKSIESDPTFGMAWYNKACYLSMLNEVPDSIESLKRSIEIDVKNAKRAVRDKDFANVKIEESFRRIVELVVFESIRQGYHTIGAIVWTTFISKIEVEDSLKKLLEKGLIVKNEKRQGLNKIDTYDIEPELADKVGVEKKSLIGTTKKLPSAIKSLKGISDAIQVTKIAIEEEDIEKIIKSFDSFIDTDKLGGMMIDQFLEEHREVRLLKVRLEDKGLDYLKENKEKILTLFDNLEAIITKKLRGQV</sequence>
<dbReference type="GeneID" id="24875315"/>
<proteinExistence type="predicted"/>
<gene>
    <name evidence="6" type="ORF">SU86_002790</name>
</gene>
<feature type="domain" description="DUF2666" evidence="5">
    <location>
        <begin position="272"/>
        <end position="341"/>
    </location>
</feature>
<evidence type="ECO:0000256" key="3">
    <source>
        <dbReference type="PROSITE-ProRule" id="PRU00339"/>
    </source>
</evidence>
<dbReference type="Pfam" id="PF10869">
    <property type="entry name" value="DUF2666"/>
    <property type="match status" value="1"/>
</dbReference>
<dbReference type="EMBL" id="CP011097">
    <property type="protein sequence ID" value="AJZ75483.1"/>
    <property type="molecule type" value="Genomic_DNA"/>
</dbReference>
<dbReference type="Pfam" id="PF14559">
    <property type="entry name" value="TPR_19"/>
    <property type="match status" value="1"/>
</dbReference>
<dbReference type="OrthoDB" id="115601at2157"/>
<dbReference type="Pfam" id="PF13431">
    <property type="entry name" value="TPR_17"/>
    <property type="match status" value="1"/>
</dbReference>
<dbReference type="PROSITE" id="PS50005">
    <property type="entry name" value="TPR"/>
    <property type="match status" value="3"/>
</dbReference>
<dbReference type="Proteomes" id="UP000266745">
    <property type="component" value="Chromosome"/>
</dbReference>
<dbReference type="RefSeq" id="WP_048188133.1">
    <property type="nucleotide sequence ID" value="NZ_CP011097.1"/>
</dbReference>
<dbReference type="InterPro" id="IPR011990">
    <property type="entry name" value="TPR-like_helical_dom_sf"/>
</dbReference>
<feature type="repeat" description="TPR" evidence="3">
    <location>
        <begin position="99"/>
        <end position="132"/>
    </location>
</feature>
<dbReference type="InterPro" id="IPR051685">
    <property type="entry name" value="Ycf3/AcsC/BcsC/TPR_MFPF"/>
</dbReference>
<dbReference type="STRING" id="1603555.SU86_002790"/>
<dbReference type="InterPro" id="IPR022620">
    <property type="entry name" value="DUF2666"/>
</dbReference>
<evidence type="ECO:0000313" key="6">
    <source>
        <dbReference type="EMBL" id="AJZ75483.1"/>
    </source>
</evidence>
<dbReference type="SMART" id="SM00028">
    <property type="entry name" value="TPR"/>
    <property type="match status" value="4"/>
</dbReference>
<feature type="repeat" description="TPR" evidence="3">
    <location>
        <begin position="31"/>
        <end position="64"/>
    </location>
</feature>
<dbReference type="InterPro" id="IPR019734">
    <property type="entry name" value="TPR_rpt"/>
</dbReference>
<dbReference type="Gene3D" id="1.25.40.10">
    <property type="entry name" value="Tetratricopeptide repeat domain"/>
    <property type="match status" value="2"/>
</dbReference>
<feature type="region of interest" description="Disordered" evidence="4">
    <location>
        <begin position="1"/>
        <end position="21"/>
    </location>
</feature>
<keyword evidence="1" id="KW-0677">Repeat</keyword>
<protein>
    <recommendedName>
        <fullName evidence="5">DUF2666 domain-containing protein</fullName>
    </recommendedName>
</protein>
<dbReference type="KEGG" id="tah:SU86_002790"/>
<evidence type="ECO:0000313" key="7">
    <source>
        <dbReference type="Proteomes" id="UP000266745"/>
    </source>
</evidence>
<organism evidence="6 7">
    <name type="scientific">Candidatus Nitrosotenuis cloacae</name>
    <dbReference type="NCBI Taxonomy" id="1603555"/>
    <lineage>
        <taxon>Archaea</taxon>
        <taxon>Nitrososphaerota</taxon>
        <taxon>Candidatus Nitrosotenuis</taxon>
    </lineage>
</organism>
<reference evidence="6 7" key="1">
    <citation type="journal article" date="2016" name="Sci. Rep.">
        <title>A novel ammonia-oxidizing archaeon from wastewater treatment plant: Its enrichment, physiological and genomic characteristics.</title>
        <authorList>
            <person name="Li Y."/>
            <person name="Ding K."/>
            <person name="Wen X."/>
            <person name="Zhang B."/>
            <person name="Shen B."/>
            <person name="Yang Y."/>
        </authorList>
    </citation>
    <scope>NUCLEOTIDE SEQUENCE [LARGE SCALE GENOMIC DNA]</scope>
    <source>
        <strain evidence="6 7">SAT1</strain>
    </source>
</reference>
<evidence type="ECO:0000256" key="1">
    <source>
        <dbReference type="ARBA" id="ARBA00022737"/>
    </source>
</evidence>
<dbReference type="AlphaFoldDB" id="A0A3G1B5X5"/>
<evidence type="ECO:0000256" key="2">
    <source>
        <dbReference type="ARBA" id="ARBA00022803"/>
    </source>
</evidence>
<feature type="repeat" description="TPR" evidence="3">
    <location>
        <begin position="65"/>
        <end position="98"/>
    </location>
</feature>
<dbReference type="NCBIfam" id="NF047558">
    <property type="entry name" value="TPR_END_plus"/>
    <property type="match status" value="1"/>
</dbReference>
<accession>A0A3G1B5X5</accession>
<dbReference type="SUPFAM" id="SSF48452">
    <property type="entry name" value="TPR-like"/>
    <property type="match status" value="1"/>
</dbReference>